<keyword evidence="2" id="KW-0479">Metal-binding</keyword>
<feature type="domain" description="Radical SAM core" evidence="5">
    <location>
        <begin position="8"/>
        <end position="207"/>
    </location>
</feature>
<keyword evidence="1" id="KW-0949">S-adenosyl-L-methionine</keyword>
<evidence type="ECO:0000256" key="3">
    <source>
        <dbReference type="ARBA" id="ARBA00023004"/>
    </source>
</evidence>
<dbReference type="InterPro" id="IPR050377">
    <property type="entry name" value="Radical_SAM_PqqE_MftC-like"/>
</dbReference>
<dbReference type="Proteomes" id="UP000516160">
    <property type="component" value="Chromosome"/>
</dbReference>
<dbReference type="SFLD" id="SFLDS00029">
    <property type="entry name" value="Radical_SAM"/>
    <property type="match status" value="1"/>
</dbReference>
<dbReference type="InterPro" id="IPR058240">
    <property type="entry name" value="rSAM_sf"/>
</dbReference>
<evidence type="ECO:0000256" key="1">
    <source>
        <dbReference type="ARBA" id="ARBA00022691"/>
    </source>
</evidence>
<keyword evidence="3" id="KW-0408">Iron</keyword>
<organism evidence="6 7">
    <name type="scientific">Alkalicella caledoniensis</name>
    <dbReference type="NCBI Taxonomy" id="2731377"/>
    <lineage>
        <taxon>Bacteria</taxon>
        <taxon>Bacillati</taxon>
        <taxon>Bacillota</taxon>
        <taxon>Clostridia</taxon>
        <taxon>Eubacteriales</taxon>
        <taxon>Proteinivoracaceae</taxon>
        <taxon>Alkalicella</taxon>
    </lineage>
</organism>
<dbReference type="PANTHER" id="PTHR11228:SF7">
    <property type="entry name" value="PQQA PEPTIDE CYCLASE"/>
    <property type="match status" value="1"/>
</dbReference>
<dbReference type="GO" id="GO:0003824">
    <property type="term" value="F:catalytic activity"/>
    <property type="evidence" value="ECO:0007669"/>
    <property type="project" value="InterPro"/>
</dbReference>
<dbReference type="Gene3D" id="3.20.20.70">
    <property type="entry name" value="Aldolase class I"/>
    <property type="match status" value="1"/>
</dbReference>
<dbReference type="AlphaFoldDB" id="A0A7G9WA48"/>
<proteinExistence type="predicted"/>
<dbReference type="SUPFAM" id="SSF102114">
    <property type="entry name" value="Radical SAM enzymes"/>
    <property type="match status" value="1"/>
</dbReference>
<dbReference type="GO" id="GO:0046872">
    <property type="term" value="F:metal ion binding"/>
    <property type="evidence" value="ECO:0007669"/>
    <property type="project" value="UniProtKB-KW"/>
</dbReference>
<evidence type="ECO:0000256" key="4">
    <source>
        <dbReference type="ARBA" id="ARBA00023014"/>
    </source>
</evidence>
<keyword evidence="7" id="KW-1185">Reference proteome</keyword>
<dbReference type="PROSITE" id="PS51918">
    <property type="entry name" value="RADICAL_SAM"/>
    <property type="match status" value="1"/>
</dbReference>
<dbReference type="PANTHER" id="PTHR11228">
    <property type="entry name" value="RADICAL SAM DOMAIN PROTEIN"/>
    <property type="match status" value="1"/>
</dbReference>
<dbReference type="GO" id="GO:0051536">
    <property type="term" value="F:iron-sulfur cluster binding"/>
    <property type="evidence" value="ECO:0007669"/>
    <property type="project" value="UniProtKB-KW"/>
</dbReference>
<accession>A0A7G9WA48</accession>
<dbReference type="CDD" id="cd01335">
    <property type="entry name" value="Radical_SAM"/>
    <property type="match status" value="1"/>
</dbReference>
<dbReference type="InterPro" id="IPR007197">
    <property type="entry name" value="rSAM"/>
</dbReference>
<evidence type="ECO:0000313" key="6">
    <source>
        <dbReference type="EMBL" id="QNO15560.1"/>
    </source>
</evidence>
<dbReference type="InterPro" id="IPR013785">
    <property type="entry name" value="Aldolase_TIM"/>
</dbReference>
<name>A0A7G9WA48_ALKCA</name>
<sequence length="316" mass="37478">MSFTKSNNRIPEIGHFEITRDCNNKCGFCYNFKDEKEELSTEQIFSLIDQVVDKGCIYINISGGEPLLRRDFSSIYEYIIKAGVRVSIETNASLLTKDMLDLFEEFPPSKILASLYGYYQKTYRIVTRSSVDVEVVKNNIIDLRNICEDVLVRTPVTRDNFQELYLIERFGKEVNCKFSYDPKIWWRQDGKRNAKYRCTSREVYKMLTVSPIYKELYRKVVELEQRPYTISGCNWGKKEFYINPYGEMHYCIVFWANKYDLTKGNFKEAWDVWYERFNHKKCVGKLIYPTQNNCPAGYIYYHTSIDPIDTLNDFNH</sequence>
<gene>
    <name evidence="6" type="ORF">HYG86_12655</name>
</gene>
<dbReference type="RefSeq" id="WP_213165937.1">
    <property type="nucleotide sequence ID" value="NZ_CP058559.1"/>
</dbReference>
<dbReference type="EMBL" id="CP058559">
    <property type="protein sequence ID" value="QNO15560.1"/>
    <property type="molecule type" value="Genomic_DNA"/>
</dbReference>
<evidence type="ECO:0000313" key="7">
    <source>
        <dbReference type="Proteomes" id="UP000516160"/>
    </source>
</evidence>
<evidence type="ECO:0000256" key="2">
    <source>
        <dbReference type="ARBA" id="ARBA00022723"/>
    </source>
</evidence>
<dbReference type="KEGG" id="acae:HYG86_12655"/>
<keyword evidence="4" id="KW-0411">Iron-sulfur</keyword>
<evidence type="ECO:0000259" key="5">
    <source>
        <dbReference type="PROSITE" id="PS51918"/>
    </source>
</evidence>
<reference evidence="6 7" key="1">
    <citation type="submission" date="2020-07" db="EMBL/GenBank/DDBJ databases">
        <title>Alkalicella. sp. LB2 genome.</title>
        <authorList>
            <person name="Postec A."/>
            <person name="Quemeneur M."/>
        </authorList>
    </citation>
    <scope>NUCLEOTIDE SEQUENCE [LARGE SCALE GENOMIC DNA]</scope>
    <source>
        <strain evidence="6 7">LB2</strain>
    </source>
</reference>
<protein>
    <submittedName>
        <fullName evidence="6">Radical SAM protein</fullName>
    </submittedName>
</protein>
<dbReference type="Pfam" id="PF04055">
    <property type="entry name" value="Radical_SAM"/>
    <property type="match status" value="1"/>
</dbReference>
<dbReference type="SFLD" id="SFLDG01067">
    <property type="entry name" value="SPASM/twitch_domain_containing"/>
    <property type="match status" value="1"/>
</dbReference>